<dbReference type="AlphaFoldDB" id="A0A370TG34"/>
<feature type="domain" description="Rhodopsin" evidence="7">
    <location>
        <begin position="36"/>
        <end position="272"/>
    </location>
</feature>
<accession>A0A370TG34</accession>
<dbReference type="EMBL" id="NPIC01000008">
    <property type="protein sequence ID" value="RDL33849.1"/>
    <property type="molecule type" value="Genomic_DNA"/>
</dbReference>
<dbReference type="PANTHER" id="PTHR33048">
    <property type="entry name" value="PTH11-LIKE INTEGRAL MEMBRANE PROTEIN (AFU_ORTHOLOGUE AFUA_5G11245)"/>
    <property type="match status" value="1"/>
</dbReference>
<keyword evidence="4 6" id="KW-0472">Membrane</keyword>
<evidence type="ECO:0000313" key="8">
    <source>
        <dbReference type="EMBL" id="RDL33849.1"/>
    </source>
</evidence>
<dbReference type="PANTHER" id="PTHR33048:SF47">
    <property type="entry name" value="INTEGRAL MEMBRANE PROTEIN-RELATED"/>
    <property type="match status" value="1"/>
</dbReference>
<dbReference type="InterPro" id="IPR052337">
    <property type="entry name" value="SAT4-like"/>
</dbReference>
<dbReference type="GO" id="GO:0016020">
    <property type="term" value="C:membrane"/>
    <property type="evidence" value="ECO:0007669"/>
    <property type="project" value="UniProtKB-SubCell"/>
</dbReference>
<feature type="transmembrane region" description="Helical" evidence="6">
    <location>
        <begin position="18"/>
        <end position="40"/>
    </location>
</feature>
<sequence length="351" mass="38690">MSSEAPPGVDLRDDRSQYIHAAVGTCIGLAAIGLIARLYCRRVMKLALSASDYFIIAGFLAALGECGLVFASIQVGFGRHVETVTPAQLETFLKIFFAAEIFYVLPITLTKISILLLYKSLFPSKEIAIAVYITGAMVLAWATACIFGVIFSCIPVQGFWDLTLHAKCIDSTKFFIGNAIPNIFTDTCILLIPVKSVWQLQFSKQKKVVVSGMFLLGGFVIVASILRLVLLFNEDLKDPTWGLVNAFTWSNIEVDIAVLSACLPTLRPLFQKVWPSSMVTVGGTKDRQFPSDYSNISRKNQSSQGEEFTSLRNAISQDNSIFAQGRGRDEYMMKGITVKREFSTVSNEAEV</sequence>
<dbReference type="Proteomes" id="UP000254866">
    <property type="component" value="Unassembled WGS sequence"/>
</dbReference>
<evidence type="ECO:0000256" key="3">
    <source>
        <dbReference type="ARBA" id="ARBA00022989"/>
    </source>
</evidence>
<dbReference type="InterPro" id="IPR049326">
    <property type="entry name" value="Rhodopsin_dom_fungi"/>
</dbReference>
<keyword evidence="3 6" id="KW-1133">Transmembrane helix</keyword>
<evidence type="ECO:0000313" key="9">
    <source>
        <dbReference type="Proteomes" id="UP000254866"/>
    </source>
</evidence>
<feature type="transmembrane region" description="Helical" evidence="6">
    <location>
        <begin position="95"/>
        <end position="118"/>
    </location>
</feature>
<evidence type="ECO:0000256" key="2">
    <source>
        <dbReference type="ARBA" id="ARBA00022692"/>
    </source>
</evidence>
<evidence type="ECO:0000256" key="4">
    <source>
        <dbReference type="ARBA" id="ARBA00023136"/>
    </source>
</evidence>
<name>A0A370TG34_9HELO</name>
<comment type="caution">
    <text evidence="8">The sequence shown here is derived from an EMBL/GenBank/DDBJ whole genome shotgun (WGS) entry which is preliminary data.</text>
</comment>
<dbReference type="Pfam" id="PF20684">
    <property type="entry name" value="Fung_rhodopsin"/>
    <property type="match status" value="1"/>
</dbReference>
<dbReference type="STRING" id="2656787.A0A370TG34"/>
<feature type="transmembrane region" description="Helical" evidence="6">
    <location>
        <begin position="52"/>
        <end position="75"/>
    </location>
</feature>
<feature type="transmembrane region" description="Helical" evidence="6">
    <location>
        <begin position="213"/>
        <end position="232"/>
    </location>
</feature>
<keyword evidence="2 6" id="KW-0812">Transmembrane</keyword>
<keyword evidence="9" id="KW-1185">Reference proteome</keyword>
<evidence type="ECO:0000256" key="5">
    <source>
        <dbReference type="ARBA" id="ARBA00038359"/>
    </source>
</evidence>
<gene>
    <name evidence="8" type="ORF">BP5553_08217</name>
</gene>
<dbReference type="GeneID" id="43601066"/>
<protein>
    <recommendedName>
        <fullName evidence="7">Rhodopsin domain-containing protein</fullName>
    </recommendedName>
</protein>
<comment type="similarity">
    <text evidence="5">Belongs to the SAT4 family.</text>
</comment>
<evidence type="ECO:0000259" key="7">
    <source>
        <dbReference type="Pfam" id="PF20684"/>
    </source>
</evidence>
<feature type="transmembrane region" description="Helical" evidence="6">
    <location>
        <begin position="130"/>
        <end position="154"/>
    </location>
</feature>
<dbReference type="OrthoDB" id="10017208at2759"/>
<evidence type="ECO:0000256" key="1">
    <source>
        <dbReference type="ARBA" id="ARBA00004141"/>
    </source>
</evidence>
<reference evidence="8 9" key="1">
    <citation type="journal article" date="2018" name="IMA Fungus">
        <title>IMA Genome-F 9: Draft genome sequence of Annulohypoxylon stygium, Aspergillus mulundensis, Berkeleyomyces basicola (syn. Thielaviopsis basicola), Ceratocystis smalleyi, two Cercospora beticola strains, Coleophoma cylindrospora, Fusarium fracticaudum, Phialophora cf. hyalina, and Morchella septimelata.</title>
        <authorList>
            <person name="Wingfield B.D."/>
            <person name="Bills G.F."/>
            <person name="Dong Y."/>
            <person name="Huang W."/>
            <person name="Nel W.J."/>
            <person name="Swalarsk-Parry B.S."/>
            <person name="Vaghefi N."/>
            <person name="Wilken P.M."/>
            <person name="An Z."/>
            <person name="de Beer Z.W."/>
            <person name="De Vos L."/>
            <person name="Chen L."/>
            <person name="Duong T.A."/>
            <person name="Gao Y."/>
            <person name="Hammerbacher A."/>
            <person name="Kikkert J.R."/>
            <person name="Li Y."/>
            <person name="Li H."/>
            <person name="Li K."/>
            <person name="Li Q."/>
            <person name="Liu X."/>
            <person name="Ma X."/>
            <person name="Naidoo K."/>
            <person name="Pethybridge S.J."/>
            <person name="Sun J."/>
            <person name="Steenkamp E.T."/>
            <person name="van der Nest M.A."/>
            <person name="van Wyk S."/>
            <person name="Wingfield M.J."/>
            <person name="Xiong C."/>
            <person name="Yue Q."/>
            <person name="Zhang X."/>
        </authorList>
    </citation>
    <scope>NUCLEOTIDE SEQUENCE [LARGE SCALE GENOMIC DNA]</scope>
    <source>
        <strain evidence="8 9">BP 5553</strain>
    </source>
</reference>
<proteinExistence type="inferred from homology"/>
<organism evidence="8 9">
    <name type="scientific">Venustampulla echinocandica</name>
    <dbReference type="NCBI Taxonomy" id="2656787"/>
    <lineage>
        <taxon>Eukaryota</taxon>
        <taxon>Fungi</taxon>
        <taxon>Dikarya</taxon>
        <taxon>Ascomycota</taxon>
        <taxon>Pezizomycotina</taxon>
        <taxon>Leotiomycetes</taxon>
        <taxon>Helotiales</taxon>
        <taxon>Pleuroascaceae</taxon>
        <taxon>Venustampulla</taxon>
    </lineage>
</organism>
<dbReference type="RefSeq" id="XP_031867131.1">
    <property type="nucleotide sequence ID" value="XM_032016840.1"/>
</dbReference>
<feature type="transmembrane region" description="Helical" evidence="6">
    <location>
        <begin position="174"/>
        <end position="192"/>
    </location>
</feature>
<comment type="subcellular location">
    <subcellularLocation>
        <location evidence="1">Membrane</location>
        <topology evidence="1">Multi-pass membrane protein</topology>
    </subcellularLocation>
</comment>
<evidence type="ECO:0000256" key="6">
    <source>
        <dbReference type="SAM" id="Phobius"/>
    </source>
</evidence>